<dbReference type="PANTHER" id="PTHR21224:SF1">
    <property type="entry name" value="INTEGRATOR COMPLEX SUBUNIT 1"/>
    <property type="match status" value="1"/>
</dbReference>
<sequence>MTDATSKLDLCVRSLKSLSRNLSTKSPSHVADLYSATVGLLCHLKVDQTTLHAAWHENPEAPCPSPKQIPAITAVMQDPALFDALVGCLKASGTGIASGGDNDGGSRLGHHHHGAGSILLNSRKRANSVSSDDILSAKVMKLSHSPLPSTASRMYQHRNQAAASDAGANSEYSPKFNVPVAAATILYLSFSHLDHWPVPLVKAYAEDCFGPRLWVDDEKCKLLVENLRLVHKVKSDPATTTSTDVDMEDATLVQEASKVADSYSKILDFIIEDEAENDMTSPSQQQPRRGSLSSVASSQGPSTTTGTSTNNNSNSSFRRSNSRDETESTGGEQKKTKKKLTKAKAKAAKAKKSSGDDGSSSSGEEVEEVIVTTKSGGDDSVAPSPAKKGSKGRARSPVSPRMDESPSPARSKRRLYPVAQQKLNLERVRGRFFGVNRQQSHGAITSALSERLDAKAKQNSALLQALHLFTGVAGVRSLVAGNLEKWLQSPGLSGLARTLFTSTVKQIENVDPPKKADLEAIHKVLDMRLKTNQLSAHVENITAMASTVKSGTVARQMYHQLLSEVLSTMERGADGSGSDRLKMVGAVYSAVPKDLSADGIAASLLMIMGKSKGAGLDRTKAERKQRAKHLKHLLQLIAKQLGASFDICKLIEAFLSYNVKDASWSVEDEEDRARVMFQCVLLLVPPLPKESSRHPTKTNRKGVALSDTEAQTLKKKLTTARQLILTWFCSDYGPLFGTGTNVSSDGKVGAGFPDYRSALGGVDGKTGRPRWLNTARCLLFMENGESKVMQKFLRGSDAIEENDVSWYDERQRINRCFEYGCDFDDAMMWIVLKSASLEDGGISSQIALTLLEHLFECCSVQRRGSLNITDMMLAWEMYSLVVYEPPETVTIRRETTGAARDAPGSKFDDAEDMNGDNSKQDGLVVVSTGDLDLPQLAYPGMWWRVTILALVMCGVAPQQIGATIWEEHPTLRAMIKMVISSRYRFPTVDCDENDRTDMKKQEQQMRDEESRIAEALFLPPRPVTSKDPETNKESHGRSRISARQQQKRERALKKKREKEAAEALMEENKRKKQLRAAQKTIILWDPTSTARKPPREAAELLVSVESHFALSKIFQQSVEPDFLLMTIGKTTRGAIERAYDWLIPIISTMPKTIARLHASASCVLLLRAYGTEGDERAQLKQLSAPLLHHVNESLTGRFGQADASRAFDLLMSDVASSNPDRRRCARRVLFDSIGQLDSTSGEKRSSWMLNILKLDHAAILVGDAIKHMSTAIVFERGEVLRNLLLALDELIAFAKKNEIEGNWDFASVFILLISRRPSVCAEALDRFSEIRTLGVKTVYEAFQKCIKASSDVESGNDIAITLCGEPKTDTMLSLPLLQAASVLLSIWKETNGAATKEEDGANASSSSKEDESEAAGFVSSLMNMLLRPIDTGESSQGPSDSSEEGLASAKIMESGSSAVSVESWIMLAKARSDTIARRAALTAPTGFLPRLLLCSGLPRASLLTMLDRLGKLGDASNEKKAVFHRLLIPSATSEWDIGRLGQRREVARKLLGRLSAYLRLNNIEIDNSGISTSFLDWLSEECSSNEKPKKKQKHKSKTATTGMLLGASSLLQSMSGPDYVQATDFSAGDEVDFDLENFRTWDEPGGGGDIKGAAAKGKLKKAFENNRPDLLELVFREQAASQQAEKKPNLVLAIVGLQTFLSLEHQQDAVKRIVLNYVPKLSSLSGSPELWKTIFSIQEGVASEMLDALLSRCMASWCVDHISACCDWLLTMSKSMDRSKHCMRRITRFFVLSSGQMSVHLERFASKVPVRCVKNWGKSEDFVAACTSIAVEGMKQATEAGFNSSLVSRNYLPDWLVLMVALAKCGRMQMKHICESILQRISKPNEQISLPLLRAVFLRLYVCNPHGMNLGTALIRSVLMEAAQEYSVSWVDWRSPLDDQLQDMLDTVMNGSGQRLVRPLSDLSKKHPLLILRKCHVMTRFLQKDAEVGSLGSSNREPRGVIHSQNLKPLQAVLSGKSVKVDVKHWGYSYSEKIWIALLDILCAVPGPVLFGCGLNMGFLDFLHANMRLLFVQSQLRRTEHSNRLKDKLKEALGTFRKSNRSGWEKWLVSKDHGLPSLGELKNVLICCDLVEAKELVKT</sequence>
<feature type="domain" description="Integrator complex subunit 1 RPB2-binding" evidence="2">
    <location>
        <begin position="448"/>
        <end position="540"/>
    </location>
</feature>
<feature type="compositionally biased region" description="Low complexity" evidence="1">
    <location>
        <begin position="302"/>
        <end position="319"/>
    </location>
</feature>
<feature type="compositionally biased region" description="Polar residues" evidence="1">
    <location>
        <begin position="278"/>
        <end position="301"/>
    </location>
</feature>
<protein>
    <submittedName>
        <fullName evidence="3">Integrator complex subunit 1</fullName>
    </submittedName>
</protein>
<proteinExistence type="predicted"/>
<dbReference type="EMBL" id="CAICTM010000713">
    <property type="protein sequence ID" value="CAB9515422.1"/>
    <property type="molecule type" value="Genomic_DNA"/>
</dbReference>
<dbReference type="Proteomes" id="UP001153069">
    <property type="component" value="Unassembled WGS sequence"/>
</dbReference>
<evidence type="ECO:0000313" key="3">
    <source>
        <dbReference type="EMBL" id="CAB9515422.1"/>
    </source>
</evidence>
<feature type="compositionally biased region" description="Low complexity" evidence="1">
    <location>
        <begin position="356"/>
        <end position="375"/>
    </location>
</feature>
<dbReference type="GO" id="GO:0032039">
    <property type="term" value="C:integrator complex"/>
    <property type="evidence" value="ECO:0007669"/>
    <property type="project" value="InterPro"/>
</dbReference>
<evidence type="ECO:0000259" key="2">
    <source>
        <dbReference type="Pfam" id="PF12432"/>
    </source>
</evidence>
<dbReference type="InterPro" id="IPR022145">
    <property type="entry name" value="INTS1_RPB2-bd"/>
</dbReference>
<accession>A0A9N8E663</accession>
<dbReference type="OrthoDB" id="115728at2759"/>
<evidence type="ECO:0000256" key="1">
    <source>
        <dbReference type="SAM" id="MobiDB-lite"/>
    </source>
</evidence>
<name>A0A9N8E663_9STRA</name>
<dbReference type="InterPro" id="IPR038902">
    <property type="entry name" value="INTS1"/>
</dbReference>
<organism evidence="3 4">
    <name type="scientific">Seminavis robusta</name>
    <dbReference type="NCBI Taxonomy" id="568900"/>
    <lineage>
        <taxon>Eukaryota</taxon>
        <taxon>Sar</taxon>
        <taxon>Stramenopiles</taxon>
        <taxon>Ochrophyta</taxon>
        <taxon>Bacillariophyta</taxon>
        <taxon>Bacillariophyceae</taxon>
        <taxon>Bacillariophycidae</taxon>
        <taxon>Naviculales</taxon>
        <taxon>Naviculaceae</taxon>
        <taxon>Seminavis</taxon>
    </lineage>
</organism>
<feature type="compositionally biased region" description="Basic residues" evidence="1">
    <location>
        <begin position="335"/>
        <end position="352"/>
    </location>
</feature>
<comment type="caution">
    <text evidence="3">The sequence shown here is derived from an EMBL/GenBank/DDBJ whole genome shotgun (WGS) entry which is preliminary data.</text>
</comment>
<feature type="region of interest" description="Disordered" evidence="1">
    <location>
        <begin position="895"/>
        <end position="914"/>
    </location>
</feature>
<feature type="compositionally biased region" description="Basic and acidic residues" evidence="1">
    <location>
        <begin position="993"/>
        <end position="1012"/>
    </location>
</feature>
<gene>
    <name evidence="3" type="ORF">SEMRO_714_G191660.1</name>
</gene>
<keyword evidence="4" id="KW-1185">Reference proteome</keyword>
<feature type="region of interest" description="Disordered" evidence="1">
    <location>
        <begin position="992"/>
        <end position="1060"/>
    </location>
</feature>
<feature type="compositionally biased region" description="Basic and acidic residues" evidence="1">
    <location>
        <begin position="1024"/>
        <end position="1036"/>
    </location>
</feature>
<dbReference type="Pfam" id="PF12432">
    <property type="entry name" value="INTS1_RP2B-bd"/>
    <property type="match status" value="1"/>
</dbReference>
<reference evidence="3" key="1">
    <citation type="submission" date="2020-06" db="EMBL/GenBank/DDBJ databases">
        <authorList>
            <consortium name="Plant Systems Biology data submission"/>
        </authorList>
    </citation>
    <scope>NUCLEOTIDE SEQUENCE</scope>
    <source>
        <strain evidence="3">D6</strain>
    </source>
</reference>
<dbReference type="GO" id="GO:0034474">
    <property type="term" value="P:U2 snRNA 3'-end processing"/>
    <property type="evidence" value="ECO:0007669"/>
    <property type="project" value="InterPro"/>
</dbReference>
<feature type="region of interest" description="Disordered" evidence="1">
    <location>
        <begin position="1429"/>
        <end position="1448"/>
    </location>
</feature>
<evidence type="ECO:0000313" key="4">
    <source>
        <dbReference type="Proteomes" id="UP001153069"/>
    </source>
</evidence>
<feature type="region of interest" description="Disordered" evidence="1">
    <location>
        <begin position="274"/>
        <end position="414"/>
    </location>
</feature>
<dbReference type="PANTHER" id="PTHR21224">
    <property type="entry name" value="INTEGRATOR COMPLEX SUBUNIT 1"/>
    <property type="match status" value="1"/>
</dbReference>